<dbReference type="Proteomes" id="UP000257039">
    <property type="component" value="Unassembled WGS sequence"/>
</dbReference>
<name>A0A4P9VK94_9GAMM</name>
<comment type="caution">
    <text evidence="4">The sequence shown here is derived from an EMBL/GenBank/DDBJ whole genome shotgun (WGS) entry which is preliminary data.</text>
</comment>
<dbReference type="InterPro" id="IPR002634">
    <property type="entry name" value="BolA"/>
</dbReference>
<dbReference type="GO" id="GO:1990229">
    <property type="term" value="C:iron-sulfur cluster assembly complex"/>
    <property type="evidence" value="ECO:0007669"/>
    <property type="project" value="UniProtKB-ARBA"/>
</dbReference>
<evidence type="ECO:0000313" key="5">
    <source>
        <dbReference type="Proteomes" id="UP000257039"/>
    </source>
</evidence>
<sequence>MSVQDTIMSKLYEGLQPTYLDVQNESYMHNVPPNSSTHFKVIVVSNAFADKRSVARHQQVYQLLANELAGPVHALALHTYTPDEWQARSASAPQSPNCQGGQH</sequence>
<dbReference type="GO" id="GO:0006351">
    <property type="term" value="P:DNA-templated transcription"/>
    <property type="evidence" value="ECO:0007669"/>
    <property type="project" value="TreeGrafter"/>
</dbReference>
<dbReference type="RefSeq" id="WP_094786506.1">
    <property type="nucleotide sequence ID" value="NZ_NDXW01000001.1"/>
</dbReference>
<dbReference type="FunFam" id="3.30.300.90:FF:000001">
    <property type="entry name" value="Transcriptional regulator BolA"/>
    <property type="match status" value="1"/>
</dbReference>
<comment type="similarity">
    <text evidence="1 3">Belongs to the BolA/IbaG family.</text>
</comment>
<dbReference type="Pfam" id="PF01722">
    <property type="entry name" value="BolA"/>
    <property type="match status" value="1"/>
</dbReference>
<dbReference type="SUPFAM" id="SSF82657">
    <property type="entry name" value="BolA-like"/>
    <property type="match status" value="1"/>
</dbReference>
<organism evidence="4 5">
    <name type="scientific">Zooshikella ganghwensis</name>
    <dbReference type="NCBI Taxonomy" id="202772"/>
    <lineage>
        <taxon>Bacteria</taxon>
        <taxon>Pseudomonadati</taxon>
        <taxon>Pseudomonadota</taxon>
        <taxon>Gammaproteobacteria</taxon>
        <taxon>Oceanospirillales</taxon>
        <taxon>Zooshikellaceae</taxon>
        <taxon>Zooshikella</taxon>
    </lineage>
</organism>
<evidence type="ECO:0000256" key="3">
    <source>
        <dbReference type="RuleBase" id="RU003860"/>
    </source>
</evidence>
<gene>
    <name evidence="4" type="ORF">B9G39_06505</name>
</gene>
<dbReference type="PANTHER" id="PTHR46229">
    <property type="entry name" value="BOLA TRANSCRIPTION REGULATOR"/>
    <property type="match status" value="1"/>
</dbReference>
<evidence type="ECO:0000313" key="4">
    <source>
        <dbReference type="EMBL" id="RDH43126.1"/>
    </source>
</evidence>
<keyword evidence="5" id="KW-1185">Reference proteome</keyword>
<dbReference type="EMBL" id="NDXW01000001">
    <property type="protein sequence ID" value="RDH43126.1"/>
    <property type="molecule type" value="Genomic_DNA"/>
</dbReference>
<dbReference type="InterPro" id="IPR050961">
    <property type="entry name" value="BolA/IbaG_stress_morph_reg"/>
</dbReference>
<accession>A0A4P9VK94</accession>
<protein>
    <recommendedName>
        <fullName evidence="2">DNA-binding transcriptional regulator BolA</fullName>
    </recommendedName>
</protein>
<dbReference type="GO" id="GO:0005829">
    <property type="term" value="C:cytosol"/>
    <property type="evidence" value="ECO:0007669"/>
    <property type="project" value="TreeGrafter"/>
</dbReference>
<reference evidence="4 5" key="1">
    <citation type="submission" date="2017-04" db="EMBL/GenBank/DDBJ databases">
        <title>Draft genome sequence of Zooshikella ganghwensis VG4 isolated from Red Sea sediments.</title>
        <authorList>
            <person name="Rehman Z."/>
            <person name="Alam I."/>
            <person name="Kamau A."/>
            <person name="Bajic V."/>
            <person name="Leiknes T."/>
        </authorList>
    </citation>
    <scope>NUCLEOTIDE SEQUENCE [LARGE SCALE GENOMIC DNA]</scope>
    <source>
        <strain evidence="4 5">VG4</strain>
    </source>
</reference>
<dbReference type="PIRSF" id="PIRSF003113">
    <property type="entry name" value="BolA"/>
    <property type="match status" value="1"/>
</dbReference>
<evidence type="ECO:0000256" key="1">
    <source>
        <dbReference type="ARBA" id="ARBA00005578"/>
    </source>
</evidence>
<dbReference type="PANTHER" id="PTHR46229:SF2">
    <property type="entry name" value="BOLA-LIKE PROTEIN 1"/>
    <property type="match status" value="1"/>
</dbReference>
<dbReference type="InterPro" id="IPR036065">
    <property type="entry name" value="BolA-like_sf"/>
</dbReference>
<evidence type="ECO:0000256" key="2">
    <source>
        <dbReference type="ARBA" id="ARBA00074073"/>
    </source>
</evidence>
<proteinExistence type="inferred from homology"/>
<dbReference type="AlphaFoldDB" id="A0A4P9VK94"/>
<dbReference type="Gene3D" id="3.30.300.90">
    <property type="entry name" value="BolA-like"/>
    <property type="match status" value="1"/>
</dbReference>